<dbReference type="RefSeq" id="WP_187786118.1">
    <property type="nucleotide sequence ID" value="NZ_JACTVA010000042.1"/>
</dbReference>
<keyword evidence="4" id="KW-1185">Reference proteome</keyword>
<dbReference type="PANTHER" id="PTHR13847">
    <property type="entry name" value="SARCOSINE DEHYDROGENASE-RELATED"/>
    <property type="match status" value="1"/>
</dbReference>
<evidence type="ECO:0000313" key="4">
    <source>
        <dbReference type="Proteomes" id="UP000626026"/>
    </source>
</evidence>
<keyword evidence="1" id="KW-0560">Oxidoreductase</keyword>
<evidence type="ECO:0000259" key="2">
    <source>
        <dbReference type="Pfam" id="PF01266"/>
    </source>
</evidence>
<dbReference type="InterPro" id="IPR006076">
    <property type="entry name" value="FAD-dep_OxRdtase"/>
</dbReference>
<dbReference type="Pfam" id="PF01266">
    <property type="entry name" value="DAO"/>
    <property type="match status" value="1"/>
</dbReference>
<protein>
    <submittedName>
        <fullName evidence="3">FAD-binding oxidoreductase</fullName>
    </submittedName>
</protein>
<comment type="caution">
    <text evidence="3">The sequence shown here is derived from an EMBL/GenBank/DDBJ whole genome shotgun (WGS) entry which is preliminary data.</text>
</comment>
<organism evidence="3 4">
    <name type="scientific">Teichococcus aerophilus</name>
    <dbReference type="NCBI Taxonomy" id="1224513"/>
    <lineage>
        <taxon>Bacteria</taxon>
        <taxon>Pseudomonadati</taxon>
        <taxon>Pseudomonadota</taxon>
        <taxon>Alphaproteobacteria</taxon>
        <taxon>Acetobacterales</taxon>
        <taxon>Roseomonadaceae</taxon>
        <taxon>Roseomonas</taxon>
    </lineage>
</organism>
<gene>
    <name evidence="3" type="ORF">IBL26_19160</name>
</gene>
<name>A0ABR7RRK1_9PROT</name>
<dbReference type="Gene3D" id="3.50.50.60">
    <property type="entry name" value="FAD/NAD(P)-binding domain"/>
    <property type="match status" value="1"/>
</dbReference>
<sequence length="429" mass="45015">MLSLLPHTPDDVMAQLTGCAEPLPRRADAVVVGGGIIGLAAAYFLAERGLRAVVLEQARPAALQSGRNWGFVRSQYRDPLEMPLAAAALALWPGLEARLGMPMGWRQQGCLFVAGSEAEQAAHRRWLEKVADQAPTTRLLSPAEVAASWPSLGRASAGALFSPEDGQAEPALASRAFLHAAQRLGARVIEDCSALAIEASGGRVRGVRTEHGSIASDVVICAAGAASRGLLAGLGLWLPQQVVRSTVSLTAPLAGVIDPCFCGFGIGLRQRADGSCIVAADGAADIDLDWGLLRDARHYLPSFVRHRHAFTLGLARPGAPRTGPNQMRVVETMRRFGALFGLQAPVSVVKSWAGQIDLLPDALPVIDAPERTLGLIVATGFSGHGFGLAPAVGQVIAQLATGKAAAQDLAPFRLDRFETGRAGRPFGPL</sequence>
<evidence type="ECO:0000256" key="1">
    <source>
        <dbReference type="ARBA" id="ARBA00023002"/>
    </source>
</evidence>
<dbReference type="SUPFAM" id="SSF51905">
    <property type="entry name" value="FAD/NAD(P)-binding domain"/>
    <property type="match status" value="1"/>
</dbReference>
<reference evidence="3 4" key="1">
    <citation type="journal article" date="2013" name="Int. J. Syst. Evol. Microbiol.">
        <title>Roseomonas aerophila sp. nov., isolated from air.</title>
        <authorList>
            <person name="Kim S.J."/>
            <person name="Weon H.Y."/>
            <person name="Ahn J.H."/>
            <person name="Hong S.B."/>
            <person name="Seok S.J."/>
            <person name="Whang K.S."/>
            <person name="Kwon S.W."/>
        </authorList>
    </citation>
    <scope>NUCLEOTIDE SEQUENCE [LARGE SCALE GENOMIC DNA]</scope>
    <source>
        <strain evidence="3 4">NBRC 108923</strain>
    </source>
</reference>
<proteinExistence type="predicted"/>
<dbReference type="InterPro" id="IPR036188">
    <property type="entry name" value="FAD/NAD-bd_sf"/>
</dbReference>
<dbReference type="Gene3D" id="3.30.9.10">
    <property type="entry name" value="D-Amino Acid Oxidase, subunit A, domain 2"/>
    <property type="match status" value="1"/>
</dbReference>
<dbReference type="PANTHER" id="PTHR13847:SF287">
    <property type="entry name" value="FAD-DEPENDENT OXIDOREDUCTASE DOMAIN-CONTAINING PROTEIN 1"/>
    <property type="match status" value="1"/>
</dbReference>
<evidence type="ECO:0000313" key="3">
    <source>
        <dbReference type="EMBL" id="MBC9208973.1"/>
    </source>
</evidence>
<dbReference type="EMBL" id="JACTVA010000042">
    <property type="protein sequence ID" value="MBC9208973.1"/>
    <property type="molecule type" value="Genomic_DNA"/>
</dbReference>
<feature type="domain" description="FAD dependent oxidoreductase" evidence="2">
    <location>
        <begin position="28"/>
        <end position="399"/>
    </location>
</feature>
<accession>A0ABR7RRK1</accession>
<dbReference type="Proteomes" id="UP000626026">
    <property type="component" value="Unassembled WGS sequence"/>
</dbReference>